<proteinExistence type="predicted"/>
<organism evidence="2 3">
    <name type="scientific">Glossina palpalis gambiensis</name>
    <dbReference type="NCBI Taxonomy" id="67801"/>
    <lineage>
        <taxon>Eukaryota</taxon>
        <taxon>Metazoa</taxon>
        <taxon>Ecdysozoa</taxon>
        <taxon>Arthropoda</taxon>
        <taxon>Hexapoda</taxon>
        <taxon>Insecta</taxon>
        <taxon>Pterygota</taxon>
        <taxon>Neoptera</taxon>
        <taxon>Endopterygota</taxon>
        <taxon>Diptera</taxon>
        <taxon>Brachycera</taxon>
        <taxon>Muscomorpha</taxon>
        <taxon>Hippoboscoidea</taxon>
        <taxon>Glossinidae</taxon>
        <taxon>Glossina</taxon>
    </lineage>
</organism>
<keyword evidence="1" id="KW-0812">Transmembrane</keyword>
<evidence type="ECO:0000256" key="1">
    <source>
        <dbReference type="SAM" id="Phobius"/>
    </source>
</evidence>
<evidence type="ECO:0000313" key="3">
    <source>
        <dbReference type="Proteomes" id="UP000092460"/>
    </source>
</evidence>
<dbReference type="EnsemblMetazoa" id="GPPI004455-RA">
    <property type="protein sequence ID" value="GPPI004455-PA"/>
    <property type="gene ID" value="GPPI004455"/>
</dbReference>
<reference evidence="2" key="2">
    <citation type="submission" date="2020-05" db="UniProtKB">
        <authorList>
            <consortium name="EnsemblMetazoa"/>
        </authorList>
    </citation>
    <scope>IDENTIFICATION</scope>
    <source>
        <strain evidence="2">IAEA</strain>
    </source>
</reference>
<protein>
    <submittedName>
        <fullName evidence="2">Uncharacterized protein</fullName>
    </submittedName>
</protein>
<sequence length="82" mass="9477">MLSVYVELYLTLIRYAVSILSYMLNSSLMQYTAKKFLRKDKKKLTKLNTSFLRPFHSLALLENSGCLSRESQKVNLSSFTFG</sequence>
<name>A0A1B0AQ18_9MUSC</name>
<accession>A0A1B0AQ18</accession>
<dbReference type="EMBL" id="JXJN01001642">
    <property type="status" value="NOT_ANNOTATED_CDS"/>
    <property type="molecule type" value="Genomic_DNA"/>
</dbReference>
<dbReference type="Proteomes" id="UP000092460">
    <property type="component" value="Unassembled WGS sequence"/>
</dbReference>
<feature type="transmembrane region" description="Helical" evidence="1">
    <location>
        <begin position="12"/>
        <end position="33"/>
    </location>
</feature>
<dbReference type="AlphaFoldDB" id="A0A1B0AQ18"/>
<keyword evidence="1" id="KW-1133">Transmembrane helix</keyword>
<reference evidence="3" key="1">
    <citation type="submission" date="2015-01" db="EMBL/GenBank/DDBJ databases">
        <authorList>
            <person name="Aksoy S."/>
            <person name="Warren W."/>
            <person name="Wilson R.K."/>
        </authorList>
    </citation>
    <scope>NUCLEOTIDE SEQUENCE [LARGE SCALE GENOMIC DNA]</scope>
    <source>
        <strain evidence="3">IAEA</strain>
    </source>
</reference>
<keyword evidence="1" id="KW-0472">Membrane</keyword>
<keyword evidence="3" id="KW-1185">Reference proteome</keyword>
<evidence type="ECO:0000313" key="2">
    <source>
        <dbReference type="EnsemblMetazoa" id="GPPI004455-PA"/>
    </source>
</evidence>
<dbReference type="VEuPathDB" id="VectorBase:GPPI004455"/>